<dbReference type="Proteomes" id="UP001642484">
    <property type="component" value="Unassembled WGS sequence"/>
</dbReference>
<sequence>MSGAALGSARGASQTMAFNLRAMASNLLAMANKASRNPTGTGWRSADAGTPAAAAASDMHTWGEKSPEVAQPSASGGSNVWPADSLSELLQGQSRMIAASEIPEAHAVSYNPSSVSAAPAAVHPSRVARPPMAALVEESPFASPARGIAVRRSSRSYRRDSYGGGAGWDGRMLASPPLISRGGLNVQANWEPLGLGEGGGGHPFHKGSRRSSSKGPGQVPIGINPSIQAQSAMLREMYPNVAMGGPGPGPLARG</sequence>
<reference evidence="2 3" key="1">
    <citation type="submission" date="2024-02" db="EMBL/GenBank/DDBJ databases">
        <authorList>
            <person name="Chen Y."/>
            <person name="Shah S."/>
            <person name="Dougan E. K."/>
            <person name="Thang M."/>
            <person name="Chan C."/>
        </authorList>
    </citation>
    <scope>NUCLEOTIDE SEQUENCE [LARGE SCALE GENOMIC DNA]</scope>
</reference>
<proteinExistence type="predicted"/>
<feature type="compositionally biased region" description="Basic residues" evidence="1">
    <location>
        <begin position="203"/>
        <end position="212"/>
    </location>
</feature>
<keyword evidence="3" id="KW-1185">Reference proteome</keyword>
<dbReference type="EMBL" id="CAXAMN010007335">
    <property type="protein sequence ID" value="CAK9021183.1"/>
    <property type="molecule type" value="Genomic_DNA"/>
</dbReference>
<gene>
    <name evidence="2" type="ORF">CCMP2556_LOCUS14361</name>
</gene>
<evidence type="ECO:0000256" key="1">
    <source>
        <dbReference type="SAM" id="MobiDB-lite"/>
    </source>
</evidence>
<feature type="region of interest" description="Disordered" evidence="1">
    <location>
        <begin position="35"/>
        <end position="82"/>
    </location>
</feature>
<feature type="region of interest" description="Disordered" evidence="1">
    <location>
        <begin position="195"/>
        <end position="223"/>
    </location>
</feature>
<name>A0ABP0K4I2_9DINO</name>
<accession>A0ABP0K4I2</accession>
<evidence type="ECO:0000313" key="3">
    <source>
        <dbReference type="Proteomes" id="UP001642484"/>
    </source>
</evidence>
<evidence type="ECO:0000313" key="2">
    <source>
        <dbReference type="EMBL" id="CAK9021183.1"/>
    </source>
</evidence>
<organism evidence="2 3">
    <name type="scientific">Durusdinium trenchii</name>
    <dbReference type="NCBI Taxonomy" id="1381693"/>
    <lineage>
        <taxon>Eukaryota</taxon>
        <taxon>Sar</taxon>
        <taxon>Alveolata</taxon>
        <taxon>Dinophyceae</taxon>
        <taxon>Suessiales</taxon>
        <taxon>Symbiodiniaceae</taxon>
        <taxon>Durusdinium</taxon>
    </lineage>
</organism>
<comment type="caution">
    <text evidence="2">The sequence shown here is derived from an EMBL/GenBank/DDBJ whole genome shotgun (WGS) entry which is preliminary data.</text>
</comment>
<feature type="compositionally biased region" description="Low complexity" evidence="1">
    <location>
        <begin position="46"/>
        <end position="56"/>
    </location>
</feature>
<protein>
    <submittedName>
        <fullName evidence="2">Uncharacterized protein</fullName>
    </submittedName>
</protein>